<reference evidence="1 2" key="1">
    <citation type="submission" date="2022-10" db="EMBL/GenBank/DDBJ databases">
        <title>The complete genomes of actinobacterial strains from the NBC collection.</title>
        <authorList>
            <person name="Joergensen T.S."/>
            <person name="Alvarez Arevalo M."/>
            <person name="Sterndorff E.B."/>
            <person name="Faurdal D."/>
            <person name="Vuksanovic O."/>
            <person name="Mourched A.-S."/>
            <person name="Charusanti P."/>
            <person name="Shaw S."/>
            <person name="Blin K."/>
            <person name="Weber T."/>
        </authorList>
    </citation>
    <scope>NUCLEOTIDE SEQUENCE [LARGE SCALE GENOMIC DNA]</scope>
    <source>
        <strain evidence="1 2">NBC_00319</strain>
    </source>
</reference>
<keyword evidence="2" id="KW-1185">Reference proteome</keyword>
<dbReference type="RefSeq" id="WP_328856596.1">
    <property type="nucleotide sequence ID" value="NZ_CP108021.1"/>
</dbReference>
<name>A0AAU4JYY0_9NOCA</name>
<dbReference type="KEGG" id="whr:OG579_15030"/>
<dbReference type="AlphaFoldDB" id="A0AAU4JYY0"/>
<accession>A0AAU4JYY0</accession>
<proteinExistence type="predicted"/>
<evidence type="ECO:0000313" key="2">
    <source>
        <dbReference type="Proteomes" id="UP001432128"/>
    </source>
</evidence>
<dbReference type="EMBL" id="CP108021">
    <property type="protein sequence ID" value="WUM19030.1"/>
    <property type="molecule type" value="Genomic_DNA"/>
</dbReference>
<dbReference type="Proteomes" id="UP001432128">
    <property type="component" value="Chromosome"/>
</dbReference>
<organism evidence="1 2">
    <name type="scientific">Williamsia herbipolensis</name>
    <dbReference type="NCBI Taxonomy" id="1603258"/>
    <lineage>
        <taxon>Bacteria</taxon>
        <taxon>Bacillati</taxon>
        <taxon>Actinomycetota</taxon>
        <taxon>Actinomycetes</taxon>
        <taxon>Mycobacteriales</taxon>
        <taxon>Nocardiaceae</taxon>
        <taxon>Williamsia</taxon>
    </lineage>
</organism>
<gene>
    <name evidence="1" type="ORF">OG579_15030</name>
</gene>
<evidence type="ECO:0000313" key="1">
    <source>
        <dbReference type="EMBL" id="WUM19030.1"/>
    </source>
</evidence>
<sequence>MSTLDPDVLQAQYFIVEFERACDVLVVQTDKLESLKNSQVATRRRRGGLYDLRRQIAAMRARFADQI</sequence>
<protein>
    <submittedName>
        <fullName evidence="1">Uncharacterized protein</fullName>
    </submittedName>
</protein>